<evidence type="ECO:0000256" key="3">
    <source>
        <dbReference type="ARBA" id="ARBA00004240"/>
    </source>
</evidence>
<evidence type="ECO:0000256" key="10">
    <source>
        <dbReference type="ARBA" id="ARBA00023136"/>
    </source>
</evidence>
<keyword evidence="12" id="KW-1208">Phospholipid metabolism</keyword>
<keyword evidence="7" id="KW-1133">Transmembrane helix</keyword>
<accession>A0A6G1S712</accession>
<evidence type="ECO:0000256" key="2">
    <source>
        <dbReference type="ARBA" id="ARBA00004173"/>
    </source>
</evidence>
<dbReference type="GO" id="GO:0008654">
    <property type="term" value="P:phospholipid biosynthetic process"/>
    <property type="evidence" value="ECO:0007669"/>
    <property type="project" value="UniProtKB-KW"/>
</dbReference>
<sequence length="666" mass="75678">MRQAVRKKLIFAAAASSGLLGLIGYPALKSVYPIKNEPTIIDDYVDLPTATADLTKDILLPEGIGTGTDAPIDISHWLLLSLLKSKSSARRERALDELARQRRWNDAECMEIAQALDKQDIIHLARTVDADIRLFLKPPSISRIESFLESNKIEKVVKTILKEVAEKADSCSSCTNFYTNLSIRVRPDSNLLAMSDLTQLDKMMHLESRKRRKLAHNDDVIRLKAILNNIICGEERAVKMAKSGILLVLLYFRHKYKDDIQVNSLLAQILANLSASPLTRDYIDTNGWIHILVEYTRSEHLEISLPAFKALANLDNEVKAIYNNHIYLLAPLHRDQKRTNSDVIFVHGLVGSVFKSWRQGSVALDEFGNRCSPKNFTPTTELLPINPNDDIGATSEQLKLIDNPYTRCWPKDWLAKDVQGLRVLAVDYPTALSNWRTDCDLNKDSLRQRAIHVMKQLEAAHVGEQPIVWVAHSMGGLLVKQILVLCDEWLKLEPDSEGANQVPTSRKFLENLSKQTRGVVFYSVPHKGSNLDWIERRNLQKLLMLTTEVIELQKGSPVLIDLHDKFLNLINRSELDVKFLTFAEKSISSFGVNKVVQWRGTLVHEDSLQFEIGPIYKLDIDHAHTCKPHSKEAITYKRTLEFIKDLISMKQERADEELMPFISFIL</sequence>
<keyword evidence="10" id="KW-0472">Membrane</keyword>
<evidence type="ECO:0000256" key="13">
    <source>
        <dbReference type="ARBA" id="ARBA00038024"/>
    </source>
</evidence>
<dbReference type="Gene3D" id="3.40.50.1820">
    <property type="entry name" value="alpha/beta hydrolase"/>
    <property type="match status" value="1"/>
</dbReference>
<comment type="similarity">
    <text evidence="13">Belongs to the SERAC1 family.</text>
</comment>
<dbReference type="GO" id="GO:0005783">
    <property type="term" value="C:endoplasmic reticulum"/>
    <property type="evidence" value="ECO:0007669"/>
    <property type="project" value="UniProtKB-SubCell"/>
</dbReference>
<keyword evidence="4" id="KW-0444">Lipid biosynthesis</keyword>
<evidence type="ECO:0000256" key="12">
    <source>
        <dbReference type="ARBA" id="ARBA00023264"/>
    </source>
</evidence>
<keyword evidence="6" id="KW-0256">Endoplasmic reticulum</keyword>
<proteinExistence type="inferred from homology"/>
<protein>
    <recommendedName>
        <fullName evidence="14">Protein SERAC1</fullName>
    </recommendedName>
    <alternativeName>
        <fullName evidence="15">Serine active site-containing protein 1</fullName>
    </alternativeName>
</protein>
<dbReference type="GO" id="GO:0005739">
    <property type="term" value="C:mitochondrion"/>
    <property type="evidence" value="ECO:0007669"/>
    <property type="project" value="UniProtKB-SubCell"/>
</dbReference>
<evidence type="ECO:0000256" key="5">
    <source>
        <dbReference type="ARBA" id="ARBA00022692"/>
    </source>
</evidence>
<evidence type="ECO:0000256" key="11">
    <source>
        <dbReference type="ARBA" id="ARBA00023209"/>
    </source>
</evidence>
<dbReference type="AlphaFoldDB" id="A0A6G1S712"/>
<organism evidence="16">
    <name type="scientific">Aceria tosichella</name>
    <name type="common">wheat curl mite</name>
    <dbReference type="NCBI Taxonomy" id="561515"/>
    <lineage>
        <taxon>Eukaryota</taxon>
        <taxon>Metazoa</taxon>
        <taxon>Ecdysozoa</taxon>
        <taxon>Arthropoda</taxon>
        <taxon>Chelicerata</taxon>
        <taxon>Arachnida</taxon>
        <taxon>Acari</taxon>
        <taxon>Acariformes</taxon>
        <taxon>Trombidiformes</taxon>
        <taxon>Prostigmata</taxon>
        <taxon>Eupodina</taxon>
        <taxon>Eriophyoidea</taxon>
        <taxon>Eriophyidae</taxon>
        <taxon>Eriophyinae</taxon>
        <taxon>Aceriini</taxon>
        <taxon>Aceria</taxon>
    </lineage>
</organism>
<dbReference type="EMBL" id="GGYP01001524">
    <property type="protein sequence ID" value="MDE46295.1"/>
    <property type="molecule type" value="Transcribed_RNA"/>
</dbReference>
<evidence type="ECO:0000256" key="15">
    <source>
        <dbReference type="ARBA" id="ARBA00041701"/>
    </source>
</evidence>
<evidence type="ECO:0000256" key="6">
    <source>
        <dbReference type="ARBA" id="ARBA00022824"/>
    </source>
</evidence>
<comment type="subcellular location">
    <subcellularLocation>
        <location evidence="3">Endoplasmic reticulum</location>
    </subcellularLocation>
    <subcellularLocation>
        <location evidence="1">Membrane</location>
        <topology evidence="1">Single-pass membrane protein</topology>
    </subcellularLocation>
    <subcellularLocation>
        <location evidence="2">Mitochondrion</location>
    </subcellularLocation>
</comment>
<evidence type="ECO:0000256" key="8">
    <source>
        <dbReference type="ARBA" id="ARBA00023098"/>
    </source>
</evidence>
<evidence type="ECO:0000313" key="16">
    <source>
        <dbReference type="EMBL" id="MDE46295.1"/>
    </source>
</evidence>
<keyword evidence="9" id="KW-0496">Mitochondrion</keyword>
<evidence type="ECO:0000256" key="14">
    <source>
        <dbReference type="ARBA" id="ARBA00040991"/>
    </source>
</evidence>
<dbReference type="PANTHER" id="PTHR48182:SF2">
    <property type="entry name" value="PROTEIN SERAC1"/>
    <property type="match status" value="1"/>
</dbReference>
<dbReference type="InterPro" id="IPR016024">
    <property type="entry name" value="ARM-type_fold"/>
</dbReference>
<dbReference type="InterPro" id="IPR052374">
    <property type="entry name" value="SERAC1"/>
</dbReference>
<evidence type="ECO:0000256" key="9">
    <source>
        <dbReference type="ARBA" id="ARBA00023128"/>
    </source>
</evidence>
<keyword evidence="11" id="KW-0594">Phospholipid biosynthesis</keyword>
<gene>
    <name evidence="16" type="primary">SERAC1_1</name>
    <name evidence="16" type="ORF">g.16607</name>
</gene>
<dbReference type="GO" id="GO:0016020">
    <property type="term" value="C:membrane"/>
    <property type="evidence" value="ECO:0007669"/>
    <property type="project" value="UniProtKB-SubCell"/>
</dbReference>
<dbReference type="Gene3D" id="1.25.10.10">
    <property type="entry name" value="Leucine-rich Repeat Variant"/>
    <property type="match status" value="1"/>
</dbReference>
<dbReference type="SUPFAM" id="SSF53474">
    <property type="entry name" value="alpha/beta-Hydrolases"/>
    <property type="match status" value="1"/>
</dbReference>
<dbReference type="PANTHER" id="PTHR48182">
    <property type="entry name" value="PROTEIN SERAC1"/>
    <property type="match status" value="1"/>
</dbReference>
<evidence type="ECO:0000256" key="4">
    <source>
        <dbReference type="ARBA" id="ARBA00022516"/>
    </source>
</evidence>
<dbReference type="InterPro" id="IPR011989">
    <property type="entry name" value="ARM-like"/>
</dbReference>
<reference evidence="16" key="1">
    <citation type="submission" date="2018-10" db="EMBL/GenBank/DDBJ databases">
        <title>Transcriptome assembly of Aceria tosichella (Wheat curl mite) Type 2.</title>
        <authorList>
            <person name="Scully E.D."/>
            <person name="Geib S.M."/>
            <person name="Palmer N.A."/>
            <person name="Gupta A.K."/>
            <person name="Sarath G."/>
            <person name="Tatineni S."/>
        </authorList>
    </citation>
    <scope>NUCLEOTIDE SEQUENCE</scope>
    <source>
        <strain evidence="16">LincolnNE</strain>
    </source>
</reference>
<evidence type="ECO:0000256" key="1">
    <source>
        <dbReference type="ARBA" id="ARBA00004167"/>
    </source>
</evidence>
<dbReference type="InterPro" id="IPR029058">
    <property type="entry name" value="AB_hydrolase_fold"/>
</dbReference>
<keyword evidence="5" id="KW-0812">Transmembrane</keyword>
<keyword evidence="8" id="KW-0443">Lipid metabolism</keyword>
<dbReference type="SUPFAM" id="SSF48371">
    <property type="entry name" value="ARM repeat"/>
    <property type="match status" value="1"/>
</dbReference>
<evidence type="ECO:0000256" key="7">
    <source>
        <dbReference type="ARBA" id="ARBA00022989"/>
    </source>
</evidence>
<name>A0A6G1S712_9ACAR</name>